<dbReference type="Proteomes" id="UP000837857">
    <property type="component" value="Chromosome 1"/>
</dbReference>
<name>A0ABN8HKY3_9NEOP</name>
<evidence type="ECO:0000313" key="1">
    <source>
        <dbReference type="EMBL" id="CAH2035500.1"/>
    </source>
</evidence>
<keyword evidence="2" id="KW-1185">Reference proteome</keyword>
<protein>
    <submittedName>
        <fullName evidence="1">Uncharacterized protein</fullName>
    </submittedName>
</protein>
<sequence length="143" mass="15311">MKGGGVRPGRRMLMRAEHRRRVPEPTAAVAGVGRNGKYISGRAKSPLHTPRGGPRTCVRFKRAVSALRWSSLVEAGRAIAGAPWSPARNAALPAPATPKKPVASCKRKCRAHPHAYNLRGRGLCGDGTPPARIRPPPCGDIFQ</sequence>
<organism evidence="1 2">
    <name type="scientific">Iphiclides podalirius</name>
    <name type="common">scarce swallowtail</name>
    <dbReference type="NCBI Taxonomy" id="110791"/>
    <lineage>
        <taxon>Eukaryota</taxon>
        <taxon>Metazoa</taxon>
        <taxon>Ecdysozoa</taxon>
        <taxon>Arthropoda</taxon>
        <taxon>Hexapoda</taxon>
        <taxon>Insecta</taxon>
        <taxon>Pterygota</taxon>
        <taxon>Neoptera</taxon>
        <taxon>Endopterygota</taxon>
        <taxon>Lepidoptera</taxon>
        <taxon>Glossata</taxon>
        <taxon>Ditrysia</taxon>
        <taxon>Papilionoidea</taxon>
        <taxon>Papilionidae</taxon>
        <taxon>Papilioninae</taxon>
        <taxon>Iphiclides</taxon>
    </lineage>
</organism>
<feature type="non-terminal residue" evidence="1">
    <location>
        <position position="1"/>
    </location>
</feature>
<reference evidence="1" key="1">
    <citation type="submission" date="2022-03" db="EMBL/GenBank/DDBJ databases">
        <authorList>
            <person name="Martin H S."/>
        </authorList>
    </citation>
    <scope>NUCLEOTIDE SEQUENCE</scope>
</reference>
<accession>A0ABN8HKY3</accession>
<gene>
    <name evidence="1" type="ORF">IPOD504_LOCUS579</name>
</gene>
<proteinExistence type="predicted"/>
<dbReference type="EMBL" id="OW152813">
    <property type="protein sequence ID" value="CAH2035500.1"/>
    <property type="molecule type" value="Genomic_DNA"/>
</dbReference>
<evidence type="ECO:0000313" key="2">
    <source>
        <dbReference type="Proteomes" id="UP000837857"/>
    </source>
</evidence>